<name>A0A0G4PZG7_9GAMM</name>
<feature type="chain" id="PRO_5030007051" evidence="1">
    <location>
        <begin position="20"/>
        <end position="114"/>
    </location>
</feature>
<protein>
    <submittedName>
        <fullName evidence="3">YebY family protein</fullName>
    </submittedName>
</protein>
<organism evidence="2 4">
    <name type="scientific">Proteus penneri</name>
    <dbReference type="NCBI Taxonomy" id="102862"/>
    <lineage>
        <taxon>Bacteria</taxon>
        <taxon>Pseudomonadati</taxon>
        <taxon>Pseudomonadota</taxon>
        <taxon>Gammaproteobacteria</taxon>
        <taxon>Enterobacterales</taxon>
        <taxon>Morganellaceae</taxon>
        <taxon>Proteus</taxon>
    </lineage>
</organism>
<accession>A0A0G4PZG7</accession>
<evidence type="ECO:0000313" key="5">
    <source>
        <dbReference type="Proteomes" id="UP000619976"/>
    </source>
</evidence>
<evidence type="ECO:0000313" key="2">
    <source>
        <dbReference type="EMBL" id="CRL58978.1"/>
    </source>
</evidence>
<evidence type="ECO:0000256" key="1">
    <source>
        <dbReference type="SAM" id="SignalP"/>
    </source>
</evidence>
<evidence type="ECO:0000313" key="3">
    <source>
        <dbReference type="EMBL" id="MBJ2116232.1"/>
    </source>
</evidence>
<sequence precursor="true">MKRFLFAGMLMLFTFQAFSAAPISTVSKLQFGDDWPFTREEVMLNCRADGAWFVINPATLMQYPLNEIAMKQMESGKVKAQLIDVILLPDPHSPEKKKSVEVIQNAIKSLCENN</sequence>
<keyword evidence="5" id="KW-1185">Reference proteome</keyword>
<dbReference type="EMBL" id="JAEKCB010000001">
    <property type="protein sequence ID" value="MBJ2116232.1"/>
    <property type="molecule type" value="Genomic_DNA"/>
</dbReference>
<reference evidence="2" key="2">
    <citation type="submission" date="2015-06" db="EMBL/GenBank/DDBJ databases">
        <authorList>
            <person name="Urmite Genomes Urmite Genomes"/>
        </authorList>
    </citation>
    <scope>NUCLEOTIDE SEQUENCE [LARGE SCALE GENOMIC DNA]</scope>
    <source>
        <strain evidence="2">CSUR P1867</strain>
    </source>
</reference>
<feature type="signal peptide" evidence="1">
    <location>
        <begin position="1"/>
        <end position="19"/>
    </location>
</feature>
<dbReference type="InterPro" id="IPR019648">
    <property type="entry name" value="YebY"/>
</dbReference>
<dbReference type="Pfam" id="PF10709">
    <property type="entry name" value="DUF2511"/>
    <property type="match status" value="1"/>
</dbReference>
<reference evidence="3 5" key="3">
    <citation type="submission" date="2020-12" db="EMBL/GenBank/DDBJ databases">
        <title>Enhanced detection system for hospital associated transmission using whole genome sequencing surveillance.</title>
        <authorList>
            <person name="Harrison L.H."/>
            <person name="Van Tyne D."/>
            <person name="Marsh J.W."/>
            <person name="Griffith M.P."/>
            <person name="Snyder D.J."/>
            <person name="Cooper V.S."/>
            <person name="Mustapha M."/>
        </authorList>
    </citation>
    <scope>NUCLEOTIDE SEQUENCE [LARGE SCALE GENOMIC DNA]</scope>
    <source>
        <strain evidence="3 5">PR00195</strain>
    </source>
</reference>
<dbReference type="EMBL" id="CVRY01000001">
    <property type="protein sequence ID" value="CRL58978.1"/>
    <property type="molecule type" value="Genomic_DNA"/>
</dbReference>
<keyword evidence="1" id="KW-0732">Signal</keyword>
<gene>
    <name evidence="2" type="ORF">BN1804_00149</name>
    <name evidence="3" type="ORF">JFQ69_00910</name>
</gene>
<proteinExistence type="predicted"/>
<accession>A0A379ELF5</accession>
<reference evidence="4" key="1">
    <citation type="submission" date="2015-06" db="EMBL/GenBank/DDBJ databases">
        <authorList>
            <person name="Urmite Genomes"/>
        </authorList>
    </citation>
    <scope>NUCLEOTIDE SEQUENCE [LARGE SCALE GENOMIC DNA]</scope>
    <source>
        <strain evidence="4">CSUR P1867</strain>
    </source>
</reference>
<dbReference type="Proteomes" id="UP000183920">
    <property type="component" value="Unassembled WGS sequence"/>
</dbReference>
<evidence type="ECO:0000313" key="4">
    <source>
        <dbReference type="Proteomes" id="UP000183920"/>
    </source>
</evidence>
<dbReference type="AlphaFoldDB" id="A0A0G4PZG7"/>
<dbReference type="Proteomes" id="UP000619976">
    <property type="component" value="Unassembled WGS sequence"/>
</dbReference>
<dbReference type="GeneID" id="76522673"/>
<dbReference type="RefSeq" id="WP_072062600.1">
    <property type="nucleotide sequence ID" value="NZ_CAXOKJ010000001.1"/>
</dbReference>